<accession>A0A7W6NAB2</accession>
<sequence length="174" mass="18408">MLERVISRLRIDASSLLISTGPGRPEPSPIGAVVPDLDTPLGGPLAGIAVAAAYLRDRAPKDTVLLSVAVDTPFLPEDFAPRLLEALDTGARAAEASWRGNSYPTNAAWRLADLYDLPEQATAGTFVQSPRALLAQLGAVSVDWETTHPNDPFANLNTLADLIGLSHRAQSSSD</sequence>
<protein>
    <submittedName>
        <fullName evidence="3">Molybdopterin-guanine dinucleotide biosynthesis protein A</fullName>
        <ecNumber evidence="3">2.7.7.77</ecNumber>
    </submittedName>
</protein>
<evidence type="ECO:0000256" key="1">
    <source>
        <dbReference type="ARBA" id="ARBA00022842"/>
    </source>
</evidence>
<dbReference type="InterPro" id="IPR025877">
    <property type="entry name" value="MobA-like_NTP_Trfase"/>
</dbReference>
<gene>
    <name evidence="3" type="ORF">GGR20_000330</name>
</gene>
<keyword evidence="3" id="KW-0548">Nucleotidyltransferase</keyword>
<comment type="caution">
    <text evidence="3">The sequence shown here is derived from an EMBL/GenBank/DDBJ whole genome shotgun (WGS) entry which is preliminary data.</text>
</comment>
<dbReference type="EMBL" id="JACIEW010000001">
    <property type="protein sequence ID" value="MBB4050712.1"/>
    <property type="molecule type" value="Genomic_DNA"/>
</dbReference>
<dbReference type="Pfam" id="PF12804">
    <property type="entry name" value="NTP_transf_3"/>
    <property type="match status" value="1"/>
</dbReference>
<dbReference type="Gene3D" id="3.90.550.10">
    <property type="entry name" value="Spore Coat Polysaccharide Biosynthesis Protein SpsA, Chain A"/>
    <property type="match status" value="1"/>
</dbReference>
<evidence type="ECO:0000313" key="3">
    <source>
        <dbReference type="EMBL" id="MBB4050712.1"/>
    </source>
</evidence>
<reference evidence="3 4" key="1">
    <citation type="submission" date="2020-08" db="EMBL/GenBank/DDBJ databases">
        <title>Genomic Encyclopedia of Type Strains, Phase IV (KMG-IV): sequencing the most valuable type-strain genomes for metagenomic binning, comparative biology and taxonomic classification.</title>
        <authorList>
            <person name="Goeker M."/>
        </authorList>
    </citation>
    <scope>NUCLEOTIDE SEQUENCE [LARGE SCALE GENOMIC DNA]</scope>
    <source>
        <strain evidence="3 4">DSM 23447</strain>
    </source>
</reference>
<dbReference type="AlphaFoldDB" id="A0A7W6NAB2"/>
<dbReference type="GO" id="GO:0061603">
    <property type="term" value="F:molybdenum cofactor guanylyltransferase activity"/>
    <property type="evidence" value="ECO:0007669"/>
    <property type="project" value="UniProtKB-EC"/>
</dbReference>
<keyword evidence="1" id="KW-0460">Magnesium</keyword>
<name>A0A7W6NAB2_9HYPH</name>
<evidence type="ECO:0000313" key="4">
    <source>
        <dbReference type="Proteomes" id="UP000547011"/>
    </source>
</evidence>
<keyword evidence="4" id="KW-1185">Reference proteome</keyword>
<keyword evidence="3" id="KW-0808">Transferase</keyword>
<evidence type="ECO:0000259" key="2">
    <source>
        <dbReference type="Pfam" id="PF12804"/>
    </source>
</evidence>
<dbReference type="SUPFAM" id="SSF53448">
    <property type="entry name" value="Nucleotide-diphospho-sugar transferases"/>
    <property type="match status" value="1"/>
</dbReference>
<dbReference type="InterPro" id="IPR029044">
    <property type="entry name" value="Nucleotide-diphossugar_trans"/>
</dbReference>
<dbReference type="Proteomes" id="UP000547011">
    <property type="component" value="Unassembled WGS sequence"/>
</dbReference>
<organism evidence="3 4">
    <name type="scientific">Devosia subaequoris</name>
    <dbReference type="NCBI Taxonomy" id="395930"/>
    <lineage>
        <taxon>Bacteria</taxon>
        <taxon>Pseudomonadati</taxon>
        <taxon>Pseudomonadota</taxon>
        <taxon>Alphaproteobacteria</taxon>
        <taxon>Hyphomicrobiales</taxon>
        <taxon>Devosiaceae</taxon>
        <taxon>Devosia</taxon>
    </lineage>
</organism>
<feature type="domain" description="MobA-like NTP transferase" evidence="2">
    <location>
        <begin position="1"/>
        <end position="117"/>
    </location>
</feature>
<proteinExistence type="predicted"/>
<dbReference type="EC" id="2.7.7.77" evidence="3"/>